<comment type="caution">
    <text evidence="1">The sequence shown here is derived from an EMBL/GenBank/DDBJ whole genome shotgun (WGS) entry which is preliminary data.</text>
</comment>
<sequence>MRLRNIENKGLSFEYVAGRARQARSRRTPSSKLLVVWLASFQVGNSVCRVWRAGRIQAYLARSRLLPRGNPDQSRADLR</sequence>
<accession>A0AAE1AMC6</accession>
<keyword evidence="2" id="KW-1185">Reference proteome</keyword>
<gene>
    <name evidence="1" type="ORF">RRG08_015903</name>
</gene>
<dbReference type="AlphaFoldDB" id="A0AAE1AMC6"/>
<organism evidence="1 2">
    <name type="scientific">Elysia crispata</name>
    <name type="common">lettuce slug</name>
    <dbReference type="NCBI Taxonomy" id="231223"/>
    <lineage>
        <taxon>Eukaryota</taxon>
        <taxon>Metazoa</taxon>
        <taxon>Spiralia</taxon>
        <taxon>Lophotrochozoa</taxon>
        <taxon>Mollusca</taxon>
        <taxon>Gastropoda</taxon>
        <taxon>Heterobranchia</taxon>
        <taxon>Euthyneura</taxon>
        <taxon>Panpulmonata</taxon>
        <taxon>Sacoglossa</taxon>
        <taxon>Placobranchoidea</taxon>
        <taxon>Plakobranchidae</taxon>
        <taxon>Elysia</taxon>
    </lineage>
</organism>
<protein>
    <submittedName>
        <fullName evidence="1">Uncharacterized protein</fullName>
    </submittedName>
</protein>
<reference evidence="1" key="1">
    <citation type="journal article" date="2023" name="G3 (Bethesda)">
        <title>A reference genome for the long-term kleptoplast-retaining sea slug Elysia crispata morphotype clarki.</title>
        <authorList>
            <person name="Eastman K.E."/>
            <person name="Pendleton A.L."/>
            <person name="Shaikh M.A."/>
            <person name="Suttiyut T."/>
            <person name="Ogas R."/>
            <person name="Tomko P."/>
            <person name="Gavelis G."/>
            <person name="Widhalm J.R."/>
            <person name="Wisecaver J.H."/>
        </authorList>
    </citation>
    <scope>NUCLEOTIDE SEQUENCE</scope>
    <source>
        <strain evidence="1">ECLA1</strain>
    </source>
</reference>
<dbReference type="Proteomes" id="UP001283361">
    <property type="component" value="Unassembled WGS sequence"/>
</dbReference>
<name>A0AAE1AMC6_9GAST</name>
<proteinExistence type="predicted"/>
<evidence type="ECO:0000313" key="1">
    <source>
        <dbReference type="EMBL" id="KAK3790434.1"/>
    </source>
</evidence>
<evidence type="ECO:0000313" key="2">
    <source>
        <dbReference type="Proteomes" id="UP001283361"/>
    </source>
</evidence>
<dbReference type="EMBL" id="JAWDGP010001540">
    <property type="protein sequence ID" value="KAK3790434.1"/>
    <property type="molecule type" value="Genomic_DNA"/>
</dbReference>